<evidence type="ECO:0000256" key="2">
    <source>
        <dbReference type="ARBA" id="ARBA00023027"/>
    </source>
</evidence>
<feature type="domain" description="D-isomer specific 2-hydroxyacid dehydrogenase NAD-binding" evidence="5">
    <location>
        <begin position="127"/>
        <end position="302"/>
    </location>
</feature>
<dbReference type="PROSITE" id="PS00671">
    <property type="entry name" value="D_2_HYDROXYACID_DH_3"/>
    <property type="match status" value="1"/>
</dbReference>
<evidence type="ECO:0000259" key="5">
    <source>
        <dbReference type="Pfam" id="PF02826"/>
    </source>
</evidence>
<dbReference type="HOGENOM" id="CLU_019796_1_0_2"/>
<dbReference type="PANTHER" id="PTHR43333">
    <property type="entry name" value="2-HACID_DH_C DOMAIN-CONTAINING PROTEIN"/>
    <property type="match status" value="1"/>
</dbReference>
<dbReference type="AlphaFoldDB" id="D8J3M6"/>
<dbReference type="Proteomes" id="UP000000390">
    <property type="component" value="Chromosome"/>
</dbReference>
<sequence>MIDHDIEEPCSESFNPGSDTLTRMATNDLEQLYVHESVENVIPKEAFVEAFSDFPIPVELVGDGEEYDERDGVVTYVPGEEFLDAGWVHCARAGYDAFDTEAYAEAGVPLTNSSGIHGATVGEVAIGCMLSLARMLHVYRDNQNETHWYTPDYERPFTVENERLCVLGLGTIGEGIATRADGLGMEVVGVRRSDEPVPGVSEIYGPDDLHEAISDARFVAITLPHTPETDGLLSTPEFEAMREDSYLVNVARGPIVDEDALVSAIEDGEIAGAALDVFETEPLPDQSPLWDMEEVLVMPHKGSATNRYHLDIADLVKENVEHYWAGEELRNRVA</sequence>
<name>D8J3M6_HALJB</name>
<organism evidence="6 7">
    <name type="scientific">Halalkalicoccus jeotgali (strain DSM 18796 / CECT 7217 / JCM 14584 / KCTC 4019 / B3)</name>
    <dbReference type="NCBI Taxonomy" id="795797"/>
    <lineage>
        <taxon>Archaea</taxon>
        <taxon>Methanobacteriati</taxon>
        <taxon>Methanobacteriota</taxon>
        <taxon>Stenosarchaea group</taxon>
        <taxon>Halobacteria</taxon>
        <taxon>Halobacteriales</taxon>
        <taxon>Halococcaceae</taxon>
        <taxon>Halalkalicoccus</taxon>
    </lineage>
</organism>
<comment type="similarity">
    <text evidence="3">Belongs to the D-isomer specific 2-hydroxyacid dehydrogenase family.</text>
</comment>
<dbReference type="InterPro" id="IPR006139">
    <property type="entry name" value="D-isomer_2_OHA_DH_cat_dom"/>
</dbReference>
<dbReference type="EMBL" id="CP002062">
    <property type="protein sequence ID" value="ADJ15333.1"/>
    <property type="molecule type" value="Genomic_DNA"/>
</dbReference>
<dbReference type="InterPro" id="IPR036291">
    <property type="entry name" value="NAD(P)-bd_dom_sf"/>
</dbReference>
<evidence type="ECO:0000259" key="4">
    <source>
        <dbReference type="Pfam" id="PF00389"/>
    </source>
</evidence>
<gene>
    <name evidence="6" type="ordered locus">HacjB3_09750</name>
</gene>
<evidence type="ECO:0000256" key="3">
    <source>
        <dbReference type="RuleBase" id="RU003719"/>
    </source>
</evidence>
<keyword evidence="1 3" id="KW-0560">Oxidoreductase</keyword>
<dbReference type="GO" id="GO:0051287">
    <property type="term" value="F:NAD binding"/>
    <property type="evidence" value="ECO:0007669"/>
    <property type="project" value="InterPro"/>
</dbReference>
<accession>D8J3M6</accession>
<dbReference type="Gene3D" id="3.40.50.720">
    <property type="entry name" value="NAD(P)-binding Rossmann-like Domain"/>
    <property type="match status" value="2"/>
</dbReference>
<evidence type="ECO:0000256" key="1">
    <source>
        <dbReference type="ARBA" id="ARBA00023002"/>
    </source>
</evidence>
<reference evidence="6 7" key="1">
    <citation type="journal article" date="2010" name="J. Bacteriol.">
        <title>Complete genome sequence of Halalkalicoccus jeotgali B3(T), an extremely halophilic archaeon.</title>
        <authorList>
            <person name="Roh S.W."/>
            <person name="Nam Y.D."/>
            <person name="Nam S.H."/>
            <person name="Choi S.H."/>
            <person name="Park H.S."/>
            <person name="Bae J.W."/>
        </authorList>
    </citation>
    <scope>NUCLEOTIDE SEQUENCE [LARGE SCALE GENOMIC DNA]</scope>
    <source>
        <strain evidence="7">DSM 18796 / CECT 7217 / JCM 14584 / KCTC 4019 / B3</strain>
    </source>
</reference>
<dbReference type="Pfam" id="PF02826">
    <property type="entry name" value="2-Hacid_dh_C"/>
    <property type="match status" value="1"/>
</dbReference>
<dbReference type="KEGG" id="hje:HacjB3_09750"/>
<evidence type="ECO:0000313" key="6">
    <source>
        <dbReference type="EMBL" id="ADJ15333.1"/>
    </source>
</evidence>
<dbReference type="GO" id="GO:0016616">
    <property type="term" value="F:oxidoreductase activity, acting on the CH-OH group of donors, NAD or NADP as acceptor"/>
    <property type="evidence" value="ECO:0007669"/>
    <property type="project" value="InterPro"/>
</dbReference>
<dbReference type="InterPro" id="IPR054891">
    <property type="entry name" value="Dhydh_Halo"/>
</dbReference>
<evidence type="ECO:0000313" key="7">
    <source>
        <dbReference type="Proteomes" id="UP000000390"/>
    </source>
</evidence>
<dbReference type="NCBIfam" id="NF041369">
    <property type="entry name" value="Dhydh_Halo"/>
    <property type="match status" value="1"/>
</dbReference>
<dbReference type="SUPFAM" id="SSF52283">
    <property type="entry name" value="Formate/glycerate dehydrogenase catalytic domain-like"/>
    <property type="match status" value="1"/>
</dbReference>
<dbReference type="InterPro" id="IPR006140">
    <property type="entry name" value="D-isomer_DH_NAD-bd"/>
</dbReference>
<dbReference type="InterPro" id="IPR029753">
    <property type="entry name" value="D-isomer_DH_CS"/>
</dbReference>
<dbReference type="eggNOG" id="arCOG01757">
    <property type="taxonomic scope" value="Archaea"/>
</dbReference>
<dbReference type="STRING" id="795797.HacjB3_09750"/>
<dbReference type="SUPFAM" id="SSF51735">
    <property type="entry name" value="NAD(P)-binding Rossmann-fold domains"/>
    <property type="match status" value="1"/>
</dbReference>
<feature type="domain" description="D-isomer specific 2-hydroxyacid dehydrogenase catalytic" evidence="4">
    <location>
        <begin position="87"/>
        <end position="333"/>
    </location>
</feature>
<dbReference type="CDD" id="cd05300">
    <property type="entry name" value="2-Hacid_dh_1"/>
    <property type="match status" value="1"/>
</dbReference>
<dbReference type="Pfam" id="PF00389">
    <property type="entry name" value="2-Hacid_dh"/>
    <property type="match status" value="1"/>
</dbReference>
<proteinExistence type="inferred from homology"/>
<dbReference type="PANTHER" id="PTHR43333:SF1">
    <property type="entry name" value="D-ISOMER SPECIFIC 2-HYDROXYACID DEHYDROGENASE NAD-BINDING DOMAIN-CONTAINING PROTEIN"/>
    <property type="match status" value="1"/>
</dbReference>
<keyword evidence="2" id="KW-0520">NAD</keyword>
<protein>
    <submittedName>
        <fullName evidence="6">2-D-hydroxyacid dehydrogenase</fullName>
    </submittedName>
</protein>
<dbReference type="PATRIC" id="fig|795797.18.peg.1940"/>